<gene>
    <name evidence="1" type="ORF">M9Y10_030173</name>
</gene>
<dbReference type="EMBL" id="JAPFFF010000004">
    <property type="protein sequence ID" value="KAK8892921.1"/>
    <property type="molecule type" value="Genomic_DNA"/>
</dbReference>
<dbReference type="Proteomes" id="UP001470230">
    <property type="component" value="Unassembled WGS sequence"/>
</dbReference>
<name>A0ABR2KQ27_9EUKA</name>
<comment type="caution">
    <text evidence="1">The sequence shown here is derived from an EMBL/GenBank/DDBJ whole genome shotgun (WGS) entry which is preliminary data.</text>
</comment>
<evidence type="ECO:0000313" key="2">
    <source>
        <dbReference type="Proteomes" id="UP001470230"/>
    </source>
</evidence>
<proteinExistence type="predicted"/>
<keyword evidence="2" id="KW-1185">Reference proteome</keyword>
<reference evidence="1 2" key="1">
    <citation type="submission" date="2024-04" db="EMBL/GenBank/DDBJ databases">
        <title>Tritrichomonas musculus Genome.</title>
        <authorList>
            <person name="Alves-Ferreira E."/>
            <person name="Grigg M."/>
            <person name="Lorenzi H."/>
            <person name="Galac M."/>
        </authorList>
    </citation>
    <scope>NUCLEOTIDE SEQUENCE [LARGE SCALE GENOMIC DNA]</scope>
    <source>
        <strain evidence="1 2">EAF2021</strain>
    </source>
</reference>
<sequence length="366" mass="43455">MSYRRDAIPDEQIPLPFETVYNSEADAIKSEDFLGRALIWNKNRVHANRLEFTYPPEWKTSNVGEKIIGIRNMTIHRKEGTLQFILYIRKYKRSLIRVSVNDKLNQERINAIDIKERIMNVIRQENIYNYLCRKLKSLYTVPVELIPKMNQLEQVKNNYYEMIQLSDELILERIPFYLEPDDVDLITTVFNNKVSLCFISPYNANQNSTYCFDFTITAFDSFTDDIHVTYRKFYVVNDDGELTGKTKDVPDPFTAEDWFNSYTSDFFAIFCDDDFRYTRTLRFNNVMTDLQCEVAASFAVQSNHNIIGRTNEVYTPIKYYKVNDNNDRFYIEFYDRDNVNLPLTFNDNLVFTIDMVLLQNRKLIYS</sequence>
<organism evidence="1 2">
    <name type="scientific">Tritrichomonas musculus</name>
    <dbReference type="NCBI Taxonomy" id="1915356"/>
    <lineage>
        <taxon>Eukaryota</taxon>
        <taxon>Metamonada</taxon>
        <taxon>Parabasalia</taxon>
        <taxon>Tritrichomonadida</taxon>
        <taxon>Tritrichomonadidae</taxon>
        <taxon>Tritrichomonas</taxon>
    </lineage>
</organism>
<accession>A0ABR2KQ27</accession>
<evidence type="ECO:0000313" key="1">
    <source>
        <dbReference type="EMBL" id="KAK8892921.1"/>
    </source>
</evidence>
<protein>
    <submittedName>
        <fullName evidence="1">Uncharacterized protein</fullName>
    </submittedName>
</protein>